<evidence type="ECO:0000313" key="1">
    <source>
        <dbReference type="EMBL" id="KAI8025372.1"/>
    </source>
</evidence>
<reference evidence="1 2" key="1">
    <citation type="journal article" date="2022" name="Plant J.">
        <title>Chromosome-level genome of Camellia lanceoleosa provides a valuable resource for understanding genome evolution and self-incompatibility.</title>
        <authorList>
            <person name="Gong W."/>
            <person name="Xiao S."/>
            <person name="Wang L."/>
            <person name="Liao Z."/>
            <person name="Chang Y."/>
            <person name="Mo W."/>
            <person name="Hu G."/>
            <person name="Li W."/>
            <person name="Zhao G."/>
            <person name="Zhu H."/>
            <person name="Hu X."/>
            <person name="Ji K."/>
            <person name="Xiang X."/>
            <person name="Song Q."/>
            <person name="Yuan D."/>
            <person name="Jin S."/>
            <person name="Zhang L."/>
        </authorList>
    </citation>
    <scope>NUCLEOTIDE SEQUENCE [LARGE SCALE GENOMIC DNA]</scope>
    <source>
        <strain evidence="1">SQ_2022a</strain>
    </source>
</reference>
<accession>A0ACC0IJ12</accession>
<keyword evidence="2" id="KW-1185">Reference proteome</keyword>
<sequence>MEPVLATWHFVSPDPPLADGSVIATNPSSFRDTLQLAPMPDSYDLDRGLLLAVQAIQATPLLLTVAVIELSDIAFTVDSIPAVFGVTRDPSVVFTSNFFAILEDKSAEFIILYDRYMKSPKMTIQLEQDSRCFDGEECPEQKCSIFAGTVVGINNIDCIRWPGSEWRCLKVQWDAPSKKIVRPQRISHWNIEPEEVKKKCSSIVTDRKRERPLDPSTPGFTVLVSEGDRLDDGTYRSIVMETANPYVGTAMAAAVVKNSVVEDRPLVHTNSLADHDQPGPVSTRPRSQPVVHKGTRRGMPTKAQVQTFTGSRAHEAIGSVRGSKGGTYVRRRTNSKNGRPSPMATWHKGPAFKVAASVLSHSRSIGQGLAKEKELIDEAKETIKLGKVLGIDFLGSEEEAL</sequence>
<gene>
    <name evidence="1" type="ORF">LOK49_LG02G02102</name>
</gene>
<proteinExistence type="predicted"/>
<comment type="caution">
    <text evidence="1">The sequence shown here is derived from an EMBL/GenBank/DDBJ whole genome shotgun (WGS) entry which is preliminary data.</text>
</comment>
<dbReference type="EMBL" id="CM045760">
    <property type="protein sequence ID" value="KAI8025372.1"/>
    <property type="molecule type" value="Genomic_DNA"/>
</dbReference>
<evidence type="ECO:0000313" key="2">
    <source>
        <dbReference type="Proteomes" id="UP001060215"/>
    </source>
</evidence>
<name>A0ACC0IJ12_9ERIC</name>
<dbReference type="Proteomes" id="UP001060215">
    <property type="component" value="Chromosome 3"/>
</dbReference>
<organism evidence="1 2">
    <name type="scientific">Camellia lanceoleosa</name>
    <dbReference type="NCBI Taxonomy" id="1840588"/>
    <lineage>
        <taxon>Eukaryota</taxon>
        <taxon>Viridiplantae</taxon>
        <taxon>Streptophyta</taxon>
        <taxon>Embryophyta</taxon>
        <taxon>Tracheophyta</taxon>
        <taxon>Spermatophyta</taxon>
        <taxon>Magnoliopsida</taxon>
        <taxon>eudicotyledons</taxon>
        <taxon>Gunneridae</taxon>
        <taxon>Pentapetalae</taxon>
        <taxon>asterids</taxon>
        <taxon>Ericales</taxon>
        <taxon>Theaceae</taxon>
        <taxon>Camellia</taxon>
    </lineage>
</organism>
<protein>
    <submittedName>
        <fullName evidence="1">Auxin response factor 2B</fullName>
    </submittedName>
</protein>